<comment type="caution">
    <text evidence="1">The sequence shown here is derived from an EMBL/GenBank/DDBJ whole genome shotgun (WGS) entry which is preliminary data.</text>
</comment>
<dbReference type="Proteomes" id="UP001140096">
    <property type="component" value="Unassembled WGS sequence"/>
</dbReference>
<organism evidence="1 2">
    <name type="scientific">Coemansia furcata</name>
    <dbReference type="NCBI Taxonomy" id="417177"/>
    <lineage>
        <taxon>Eukaryota</taxon>
        <taxon>Fungi</taxon>
        <taxon>Fungi incertae sedis</taxon>
        <taxon>Zoopagomycota</taxon>
        <taxon>Kickxellomycotina</taxon>
        <taxon>Kickxellomycetes</taxon>
        <taxon>Kickxellales</taxon>
        <taxon>Kickxellaceae</taxon>
        <taxon>Coemansia</taxon>
    </lineage>
</organism>
<sequence>MAVQKHDMVQGTETLQQEAHRLSLEDPQGFWLQHALELVDWDKKPEVAISKTEPDMLHKALWFPDGRLNVCYNAIDRHVESGRGDQVAVIYDSPVTDTVRKYTYNELLREVKVFANVLKRHGVQRGDTVLLYMAM</sequence>
<proteinExistence type="predicted"/>
<evidence type="ECO:0000313" key="1">
    <source>
        <dbReference type="EMBL" id="KAJ2801309.1"/>
    </source>
</evidence>
<accession>A0ACC1L4I8</accession>
<evidence type="ECO:0000313" key="2">
    <source>
        <dbReference type="Proteomes" id="UP001140096"/>
    </source>
</evidence>
<dbReference type="EMBL" id="JANBUP010002222">
    <property type="protein sequence ID" value="KAJ2801309.1"/>
    <property type="molecule type" value="Genomic_DNA"/>
</dbReference>
<protein>
    <submittedName>
        <fullName evidence="1">Uncharacterized protein</fullName>
    </submittedName>
</protein>
<feature type="non-terminal residue" evidence="1">
    <location>
        <position position="135"/>
    </location>
</feature>
<name>A0ACC1L4I8_9FUNG</name>
<gene>
    <name evidence="1" type="ORF">H4S07_004972</name>
</gene>
<reference evidence="1" key="1">
    <citation type="submission" date="2022-07" db="EMBL/GenBank/DDBJ databases">
        <title>Phylogenomic reconstructions and comparative analyses of Kickxellomycotina fungi.</title>
        <authorList>
            <person name="Reynolds N.K."/>
            <person name="Stajich J.E."/>
            <person name="Barry K."/>
            <person name="Grigoriev I.V."/>
            <person name="Crous P."/>
            <person name="Smith M.E."/>
        </authorList>
    </citation>
    <scope>NUCLEOTIDE SEQUENCE</scope>
    <source>
        <strain evidence="1">CBS 102833</strain>
    </source>
</reference>
<keyword evidence="2" id="KW-1185">Reference proteome</keyword>